<name>A0A9P1GLZ6_9DINO</name>
<organism evidence="2">
    <name type="scientific">Cladocopium goreaui</name>
    <dbReference type="NCBI Taxonomy" id="2562237"/>
    <lineage>
        <taxon>Eukaryota</taxon>
        <taxon>Sar</taxon>
        <taxon>Alveolata</taxon>
        <taxon>Dinophyceae</taxon>
        <taxon>Suessiales</taxon>
        <taxon>Symbiodiniaceae</taxon>
        <taxon>Cladocopium</taxon>
    </lineage>
</organism>
<feature type="compositionally biased region" description="Basic and acidic residues" evidence="1">
    <location>
        <begin position="97"/>
        <end position="106"/>
    </location>
</feature>
<feature type="region of interest" description="Disordered" evidence="1">
    <location>
        <begin position="97"/>
        <end position="135"/>
    </location>
</feature>
<reference evidence="2" key="1">
    <citation type="submission" date="2022-10" db="EMBL/GenBank/DDBJ databases">
        <authorList>
            <person name="Chen Y."/>
            <person name="Dougan E. K."/>
            <person name="Chan C."/>
            <person name="Rhodes N."/>
            <person name="Thang M."/>
        </authorList>
    </citation>
    <scope>NUCLEOTIDE SEQUENCE</scope>
</reference>
<reference evidence="3 4" key="2">
    <citation type="submission" date="2024-05" db="EMBL/GenBank/DDBJ databases">
        <authorList>
            <person name="Chen Y."/>
            <person name="Shah S."/>
            <person name="Dougan E. K."/>
            <person name="Thang M."/>
            <person name="Chan C."/>
        </authorList>
    </citation>
    <scope>NUCLEOTIDE SEQUENCE [LARGE SCALE GENOMIC DNA]</scope>
</reference>
<feature type="compositionally biased region" description="Polar residues" evidence="1">
    <location>
        <begin position="11"/>
        <end position="25"/>
    </location>
</feature>
<evidence type="ECO:0000256" key="1">
    <source>
        <dbReference type="SAM" id="MobiDB-lite"/>
    </source>
</evidence>
<feature type="region of interest" description="Disordered" evidence="1">
    <location>
        <begin position="1"/>
        <end position="25"/>
    </location>
</feature>
<dbReference type="EMBL" id="CAMXCT030006600">
    <property type="protein sequence ID" value="CAL4804064.1"/>
    <property type="molecule type" value="Genomic_DNA"/>
</dbReference>
<comment type="caution">
    <text evidence="2">The sequence shown here is derived from an EMBL/GenBank/DDBJ whole genome shotgun (WGS) entry which is preliminary data.</text>
</comment>
<keyword evidence="4" id="KW-1185">Reference proteome</keyword>
<sequence length="161" mass="18403">MALSQKLKSYRNANEETNTEGQLKSVRQMSLADLEKEVIQFGKAKCGQTFKTAFEDGRWTDWFVTTYESSTKIEHAKYITYVSKRLDAEIATDTKKYRNAGLKKDSLPTTSKTSPKEEPGWEEASELSEFEENHNLRGRMTQIEMAIQELITHAKALTPSQ</sequence>
<dbReference type="AlphaFoldDB" id="A0A9P1GLZ6"/>
<gene>
    <name evidence="2" type="ORF">C1SCF055_LOCUS41457</name>
</gene>
<dbReference type="EMBL" id="CAMXCT010006600">
    <property type="protein sequence ID" value="CAI4016752.1"/>
    <property type="molecule type" value="Genomic_DNA"/>
</dbReference>
<proteinExistence type="predicted"/>
<evidence type="ECO:0000313" key="4">
    <source>
        <dbReference type="Proteomes" id="UP001152797"/>
    </source>
</evidence>
<dbReference type="EMBL" id="CAMXCT020006600">
    <property type="protein sequence ID" value="CAL1170127.1"/>
    <property type="molecule type" value="Genomic_DNA"/>
</dbReference>
<dbReference type="Proteomes" id="UP001152797">
    <property type="component" value="Unassembled WGS sequence"/>
</dbReference>
<evidence type="ECO:0000313" key="2">
    <source>
        <dbReference type="EMBL" id="CAI4016752.1"/>
    </source>
</evidence>
<evidence type="ECO:0000313" key="3">
    <source>
        <dbReference type="EMBL" id="CAL4804064.1"/>
    </source>
</evidence>
<protein>
    <submittedName>
        <fullName evidence="2">Uncharacterized protein</fullName>
    </submittedName>
</protein>
<feature type="compositionally biased region" description="Acidic residues" evidence="1">
    <location>
        <begin position="120"/>
        <end position="130"/>
    </location>
</feature>
<accession>A0A9P1GLZ6</accession>